<dbReference type="Pfam" id="PF05118">
    <property type="entry name" value="Asp_Arg_Hydrox"/>
    <property type="match status" value="1"/>
</dbReference>
<dbReference type="InterPro" id="IPR027443">
    <property type="entry name" value="IPNS-like_sf"/>
</dbReference>
<dbReference type="Gene3D" id="2.60.120.330">
    <property type="entry name" value="B-lactam Antibiotic, Isopenicillin N Synthase, Chain"/>
    <property type="match status" value="1"/>
</dbReference>
<dbReference type="GO" id="GO:0062101">
    <property type="term" value="F:peptidyl-aspartic acid 3-dioxygenase activity"/>
    <property type="evidence" value="ECO:0007669"/>
    <property type="project" value="InterPro"/>
</dbReference>
<feature type="compositionally biased region" description="Acidic residues" evidence="3">
    <location>
        <begin position="228"/>
        <end position="247"/>
    </location>
</feature>
<dbReference type="AlphaFoldDB" id="A0AAN4Z3X9"/>
<dbReference type="InterPro" id="IPR011990">
    <property type="entry name" value="TPR-like_helical_dom_sf"/>
</dbReference>
<organism evidence="6 7">
    <name type="scientific">Pristionchus mayeri</name>
    <dbReference type="NCBI Taxonomy" id="1317129"/>
    <lineage>
        <taxon>Eukaryota</taxon>
        <taxon>Metazoa</taxon>
        <taxon>Ecdysozoa</taxon>
        <taxon>Nematoda</taxon>
        <taxon>Chromadorea</taxon>
        <taxon>Rhabditida</taxon>
        <taxon>Rhabditina</taxon>
        <taxon>Diplogasteromorpha</taxon>
        <taxon>Diplogasteroidea</taxon>
        <taxon>Neodiplogasteridae</taxon>
        <taxon>Pristionchus</taxon>
    </lineage>
</organism>
<proteinExistence type="inferred from homology"/>
<feature type="region of interest" description="Disordered" evidence="3">
    <location>
        <begin position="81"/>
        <end position="421"/>
    </location>
</feature>
<sequence length="885" mass="101616">MAAKVANGMNGAGTTRAPFRRQGSSVQGGHPLAVAVLHQNPVDYSVTKGGARTWIVLLVFGLLCTSLYSLVQTEEGAGGRGIADFDDDDDSHRHSHRSMTKEEHVDDDDDDDDDDDPIHEKNRQRPSEQKRKSSPPTTKKVKEEEEEEVKPAEDDDEDEDEDKDEEETMLAGLRRKVEERLRAAVSGKKKEERGEPMKRAMKHGRKKEEKEEEPQKPSRRQQKKVEVEEVDEEEEKKEENEEEEEEPRQEPKARRDHQKKVQSKRSRRTRRVEKEEEEEGDVEEEEKEEHEEEGKKVEEKEETEEGEVMKEEIQLEEEEEEKKKKGEEDEEDEEKLNSVERRKQKRSQSHITSEVPPRPCKRKHCPPSYEAAPRKNLLLKKRKESDDDDDEEDDQDEVDHDDADDDDDGDEDVPLAPAPPPVINEVVALRKHRASERETYVRRAITNRDDHKIRTELDDIDRLLDRHHLDDALRKINALLKRHPDSPRGIFSKARAYDLIAEAEEDDDDVDEAIKYYEEVLEEDSTPESLFRQAAARLADRARFRGQLHVTLNAQRAVIDRFPTELKLQSEMALTFLVMGRYDDAKKVLTNVLSVDPSDGYALVYRGLVSKLIGDVDEGVLEMKKGLRALSAADIELTDARVYYHLGEGLMQLRRRTEAYAVYEQGAELGLFLSAYQRSSHNIDGLKAQPWWNIEQSSVGKYLKGIERQWVSIRHEALTVLESHPREFEPISIPTTLQRARDSNDESLSEFELFGDGEWHDEHCAMVPLSCQILDDFARSSNASKSSMSFVILRAGTTIPPLCGASNTRLVAELGLIVPSEARIRVGRETRGWKTGHFIVYDDSFEHELWIEGAASSAYRLVLSIDLWHPEVPVNLRRDQDDEDD</sequence>
<keyword evidence="4" id="KW-0812">Transmembrane</keyword>
<reference evidence="7" key="1">
    <citation type="submission" date="2022-10" db="EMBL/GenBank/DDBJ databases">
        <title>Genome assembly of Pristionchus species.</title>
        <authorList>
            <person name="Yoshida K."/>
            <person name="Sommer R.J."/>
        </authorList>
    </citation>
    <scope>NUCLEOTIDE SEQUENCE [LARGE SCALE GENOMIC DNA]</scope>
    <source>
        <strain evidence="7">RS5460</strain>
    </source>
</reference>
<comment type="caution">
    <text evidence="6">The sequence shown here is derived from an EMBL/GenBank/DDBJ whole genome shotgun (WGS) entry which is preliminary data.</text>
</comment>
<evidence type="ECO:0000256" key="1">
    <source>
        <dbReference type="ARBA" id="ARBA00007730"/>
    </source>
</evidence>
<evidence type="ECO:0000256" key="2">
    <source>
        <dbReference type="PROSITE-ProRule" id="PRU00339"/>
    </source>
</evidence>
<feature type="repeat" description="TPR" evidence="2">
    <location>
        <begin position="494"/>
        <end position="527"/>
    </location>
</feature>
<dbReference type="PANTHER" id="PTHR12366">
    <property type="entry name" value="ASPARTYL/ASPARAGINYL BETA-HYDROXYLASE"/>
    <property type="match status" value="1"/>
</dbReference>
<feature type="compositionally biased region" description="Basic and acidic residues" evidence="3">
    <location>
        <begin position="206"/>
        <end position="216"/>
    </location>
</feature>
<keyword evidence="4" id="KW-0472">Membrane</keyword>
<evidence type="ECO:0000256" key="3">
    <source>
        <dbReference type="SAM" id="MobiDB-lite"/>
    </source>
</evidence>
<feature type="repeat" description="TPR" evidence="2">
    <location>
        <begin position="566"/>
        <end position="599"/>
    </location>
</feature>
<evidence type="ECO:0000313" key="7">
    <source>
        <dbReference type="Proteomes" id="UP001328107"/>
    </source>
</evidence>
<keyword evidence="4" id="KW-1133">Transmembrane helix</keyword>
<evidence type="ECO:0000256" key="4">
    <source>
        <dbReference type="SAM" id="Phobius"/>
    </source>
</evidence>
<evidence type="ECO:0000259" key="5">
    <source>
        <dbReference type="Pfam" id="PF05118"/>
    </source>
</evidence>
<dbReference type="EMBL" id="BTRK01000001">
    <property type="protein sequence ID" value="GMR32141.1"/>
    <property type="molecule type" value="Genomic_DNA"/>
</dbReference>
<dbReference type="InterPro" id="IPR007803">
    <property type="entry name" value="Asp/Arg/Pro-Hydrxlase"/>
</dbReference>
<keyword evidence="7" id="KW-1185">Reference proteome</keyword>
<feature type="compositionally biased region" description="Acidic residues" evidence="3">
    <location>
        <begin position="105"/>
        <end position="117"/>
    </location>
</feature>
<keyword evidence="2" id="KW-0802">TPR repeat</keyword>
<feature type="compositionally biased region" description="Acidic residues" evidence="3">
    <location>
        <begin position="275"/>
        <end position="291"/>
    </location>
</feature>
<accession>A0AAN4Z3X9</accession>
<dbReference type="PANTHER" id="PTHR12366:SF29">
    <property type="entry name" value="ASPARTYL BETA-HYDROXYLASE, ISOFORM L"/>
    <property type="match status" value="1"/>
</dbReference>
<dbReference type="SUPFAM" id="SSF48452">
    <property type="entry name" value="TPR-like"/>
    <property type="match status" value="1"/>
</dbReference>
<dbReference type="Proteomes" id="UP001328107">
    <property type="component" value="Unassembled WGS sequence"/>
</dbReference>
<feature type="transmembrane region" description="Helical" evidence="4">
    <location>
        <begin position="54"/>
        <end position="71"/>
    </location>
</feature>
<feature type="compositionally biased region" description="Acidic residues" evidence="3">
    <location>
        <begin position="386"/>
        <end position="413"/>
    </location>
</feature>
<dbReference type="PROSITE" id="PS50005">
    <property type="entry name" value="TPR"/>
    <property type="match status" value="2"/>
</dbReference>
<dbReference type="GO" id="GO:0005783">
    <property type="term" value="C:endoplasmic reticulum"/>
    <property type="evidence" value="ECO:0007669"/>
    <property type="project" value="TreeGrafter"/>
</dbReference>
<evidence type="ECO:0000313" key="6">
    <source>
        <dbReference type="EMBL" id="GMR32141.1"/>
    </source>
</evidence>
<feature type="compositionally biased region" description="Basic residues" evidence="3">
    <location>
        <begin position="254"/>
        <end position="271"/>
    </location>
</feature>
<feature type="region of interest" description="Disordered" evidence="3">
    <location>
        <begin position="1"/>
        <end position="27"/>
    </location>
</feature>
<feature type="compositionally biased region" description="Basic and acidic residues" evidence="3">
    <location>
        <begin position="175"/>
        <end position="198"/>
    </location>
</feature>
<dbReference type="Gene3D" id="1.25.40.10">
    <property type="entry name" value="Tetratricopeptide repeat domain"/>
    <property type="match status" value="1"/>
</dbReference>
<gene>
    <name evidence="6" type="ORF">PMAYCL1PPCAC_02336</name>
</gene>
<dbReference type="Pfam" id="PF13432">
    <property type="entry name" value="TPR_16"/>
    <property type="match status" value="2"/>
</dbReference>
<comment type="similarity">
    <text evidence="1">Belongs to the aspartyl/asparaginyl beta-hydroxylase family.</text>
</comment>
<feature type="compositionally biased region" description="Acidic residues" evidence="3">
    <location>
        <begin position="144"/>
        <end position="168"/>
    </location>
</feature>
<dbReference type="SMART" id="SM00028">
    <property type="entry name" value="TPR"/>
    <property type="match status" value="3"/>
</dbReference>
<feature type="compositionally biased region" description="Basic and acidic residues" evidence="3">
    <location>
        <begin position="118"/>
        <end position="131"/>
    </location>
</feature>
<feature type="domain" description="Aspartyl/asparaginy/proline hydroxylase" evidence="5">
    <location>
        <begin position="707"/>
        <end position="870"/>
    </location>
</feature>
<protein>
    <recommendedName>
        <fullName evidence="5">Aspartyl/asparaginy/proline hydroxylase domain-containing protein</fullName>
    </recommendedName>
</protein>
<dbReference type="InterPro" id="IPR019734">
    <property type="entry name" value="TPR_rpt"/>
</dbReference>
<name>A0AAN4Z3X9_9BILA</name>
<dbReference type="InterPro" id="IPR039038">
    <property type="entry name" value="ASPH"/>
</dbReference>